<dbReference type="AlphaFoldDB" id="B4MYK0"/>
<dbReference type="Proteomes" id="UP000007798">
    <property type="component" value="Unassembled WGS sequence"/>
</dbReference>
<name>B4MYK0_DROWI</name>
<dbReference type="OMA" id="CPWPKDV"/>
<protein>
    <recommendedName>
        <fullName evidence="3">MD-2-related lipid-recognition domain-containing protein</fullName>
    </recommendedName>
</protein>
<dbReference type="PhylomeDB" id="B4MYK0"/>
<dbReference type="PANTHER" id="PTHR20898">
    <property type="entry name" value="DAEDALUS ON 3-RELATED-RELATED"/>
    <property type="match status" value="1"/>
</dbReference>
<keyword evidence="2" id="KW-1185">Reference proteome</keyword>
<dbReference type="EMBL" id="CH963894">
    <property type="protein sequence ID" value="EDW77189.1"/>
    <property type="molecule type" value="Genomic_DNA"/>
</dbReference>
<sequence length="167" mass="19603">MIFNNCSCTRDDPENMLSHLSCGISKSSKRPTFTIELEFRQPVVKFKVNMRVMLPRPKSVGDDFPLFNLTDIDGCNLLSNKNQITMIKLGRENMDRFSNIPKRCPWPKDVRYYVRGYRTDMQTLPAFSFEADMHLWFEFVVNHNKIIKGFIQSRVQRRRGSKKSSDI</sequence>
<dbReference type="Pfam" id="PF06477">
    <property type="entry name" value="DUF1091"/>
    <property type="match status" value="1"/>
</dbReference>
<accession>B4MYK0</accession>
<dbReference type="KEGG" id="dwi:6643371"/>
<evidence type="ECO:0000313" key="1">
    <source>
        <dbReference type="EMBL" id="EDW77189.1"/>
    </source>
</evidence>
<proteinExistence type="predicted"/>
<organism evidence="1 2">
    <name type="scientific">Drosophila willistoni</name>
    <name type="common">Fruit fly</name>
    <dbReference type="NCBI Taxonomy" id="7260"/>
    <lineage>
        <taxon>Eukaryota</taxon>
        <taxon>Metazoa</taxon>
        <taxon>Ecdysozoa</taxon>
        <taxon>Arthropoda</taxon>
        <taxon>Hexapoda</taxon>
        <taxon>Insecta</taxon>
        <taxon>Pterygota</taxon>
        <taxon>Neoptera</taxon>
        <taxon>Endopterygota</taxon>
        <taxon>Diptera</taxon>
        <taxon>Brachycera</taxon>
        <taxon>Muscomorpha</taxon>
        <taxon>Ephydroidea</taxon>
        <taxon>Drosophilidae</taxon>
        <taxon>Drosophila</taxon>
        <taxon>Sophophora</taxon>
    </lineage>
</organism>
<dbReference type="InParanoid" id="B4MYK0"/>
<evidence type="ECO:0008006" key="3">
    <source>
        <dbReference type="Google" id="ProtNLM"/>
    </source>
</evidence>
<evidence type="ECO:0000313" key="2">
    <source>
        <dbReference type="Proteomes" id="UP000007798"/>
    </source>
</evidence>
<dbReference type="OrthoDB" id="8008339at2759"/>
<dbReference type="eggNOG" id="ENOG502TD1F">
    <property type="taxonomic scope" value="Eukaryota"/>
</dbReference>
<dbReference type="InterPro" id="IPR010512">
    <property type="entry name" value="DUF1091"/>
</dbReference>
<dbReference type="PANTHER" id="PTHR20898:SF0">
    <property type="entry name" value="DAEDALUS ON 3-RELATED"/>
    <property type="match status" value="1"/>
</dbReference>
<dbReference type="STRING" id="7260.B4MYK0"/>
<gene>
    <name evidence="1" type="primary">Dwil\GK22237</name>
    <name evidence="1" type="ORF">Dwil_GK22237</name>
</gene>
<dbReference type="HOGENOM" id="CLU_1385477_0_0_1"/>
<reference evidence="1 2" key="1">
    <citation type="journal article" date="2007" name="Nature">
        <title>Evolution of genes and genomes on the Drosophila phylogeny.</title>
        <authorList>
            <consortium name="Drosophila 12 Genomes Consortium"/>
            <person name="Clark A.G."/>
            <person name="Eisen M.B."/>
            <person name="Smith D.R."/>
            <person name="Bergman C.M."/>
            <person name="Oliver B."/>
            <person name="Markow T.A."/>
            <person name="Kaufman T.C."/>
            <person name="Kellis M."/>
            <person name="Gelbart W."/>
            <person name="Iyer V.N."/>
            <person name="Pollard D.A."/>
            <person name="Sackton T.B."/>
            <person name="Larracuente A.M."/>
            <person name="Singh N.D."/>
            <person name="Abad J.P."/>
            <person name="Abt D.N."/>
            <person name="Adryan B."/>
            <person name="Aguade M."/>
            <person name="Akashi H."/>
            <person name="Anderson W.W."/>
            <person name="Aquadro C.F."/>
            <person name="Ardell D.H."/>
            <person name="Arguello R."/>
            <person name="Artieri C.G."/>
            <person name="Barbash D.A."/>
            <person name="Barker D."/>
            <person name="Barsanti P."/>
            <person name="Batterham P."/>
            <person name="Batzoglou S."/>
            <person name="Begun D."/>
            <person name="Bhutkar A."/>
            <person name="Blanco E."/>
            <person name="Bosak S.A."/>
            <person name="Bradley R.K."/>
            <person name="Brand A.D."/>
            <person name="Brent M.R."/>
            <person name="Brooks A.N."/>
            <person name="Brown R.H."/>
            <person name="Butlin R.K."/>
            <person name="Caggese C."/>
            <person name="Calvi B.R."/>
            <person name="Bernardo de Carvalho A."/>
            <person name="Caspi A."/>
            <person name="Castrezana S."/>
            <person name="Celniker S.E."/>
            <person name="Chang J.L."/>
            <person name="Chapple C."/>
            <person name="Chatterji S."/>
            <person name="Chinwalla A."/>
            <person name="Civetta A."/>
            <person name="Clifton S.W."/>
            <person name="Comeron J.M."/>
            <person name="Costello J.C."/>
            <person name="Coyne J.A."/>
            <person name="Daub J."/>
            <person name="David R.G."/>
            <person name="Delcher A.L."/>
            <person name="Delehaunty K."/>
            <person name="Do C.B."/>
            <person name="Ebling H."/>
            <person name="Edwards K."/>
            <person name="Eickbush T."/>
            <person name="Evans J.D."/>
            <person name="Filipski A."/>
            <person name="Findeiss S."/>
            <person name="Freyhult E."/>
            <person name="Fulton L."/>
            <person name="Fulton R."/>
            <person name="Garcia A.C."/>
            <person name="Gardiner A."/>
            <person name="Garfield D.A."/>
            <person name="Garvin B.E."/>
            <person name="Gibson G."/>
            <person name="Gilbert D."/>
            <person name="Gnerre S."/>
            <person name="Godfrey J."/>
            <person name="Good R."/>
            <person name="Gotea V."/>
            <person name="Gravely B."/>
            <person name="Greenberg A.J."/>
            <person name="Griffiths-Jones S."/>
            <person name="Gross S."/>
            <person name="Guigo R."/>
            <person name="Gustafson E.A."/>
            <person name="Haerty W."/>
            <person name="Hahn M.W."/>
            <person name="Halligan D.L."/>
            <person name="Halpern A.L."/>
            <person name="Halter G.M."/>
            <person name="Han M.V."/>
            <person name="Heger A."/>
            <person name="Hillier L."/>
            <person name="Hinrichs A.S."/>
            <person name="Holmes I."/>
            <person name="Hoskins R.A."/>
            <person name="Hubisz M.J."/>
            <person name="Hultmark D."/>
            <person name="Huntley M.A."/>
            <person name="Jaffe D.B."/>
            <person name="Jagadeeshan S."/>
            <person name="Jeck W.R."/>
            <person name="Johnson J."/>
            <person name="Jones C.D."/>
            <person name="Jordan W.C."/>
            <person name="Karpen G.H."/>
            <person name="Kataoka E."/>
            <person name="Keightley P.D."/>
            <person name="Kheradpour P."/>
            <person name="Kirkness E.F."/>
            <person name="Koerich L.B."/>
            <person name="Kristiansen K."/>
            <person name="Kudrna D."/>
            <person name="Kulathinal R.J."/>
            <person name="Kumar S."/>
            <person name="Kwok R."/>
            <person name="Lander E."/>
            <person name="Langley C.H."/>
            <person name="Lapoint R."/>
            <person name="Lazzaro B.P."/>
            <person name="Lee S.J."/>
            <person name="Levesque L."/>
            <person name="Li R."/>
            <person name="Lin C.F."/>
            <person name="Lin M.F."/>
            <person name="Lindblad-Toh K."/>
            <person name="Llopart A."/>
            <person name="Long M."/>
            <person name="Low L."/>
            <person name="Lozovsky E."/>
            <person name="Lu J."/>
            <person name="Luo M."/>
            <person name="Machado C.A."/>
            <person name="Makalowski W."/>
            <person name="Marzo M."/>
            <person name="Matsuda M."/>
            <person name="Matzkin L."/>
            <person name="McAllister B."/>
            <person name="McBride C.S."/>
            <person name="McKernan B."/>
            <person name="McKernan K."/>
            <person name="Mendez-Lago M."/>
            <person name="Minx P."/>
            <person name="Mollenhauer M.U."/>
            <person name="Montooth K."/>
            <person name="Mount S.M."/>
            <person name="Mu X."/>
            <person name="Myers E."/>
            <person name="Negre B."/>
            <person name="Newfeld S."/>
            <person name="Nielsen R."/>
            <person name="Noor M.A."/>
            <person name="O'Grady P."/>
            <person name="Pachter L."/>
            <person name="Papaceit M."/>
            <person name="Parisi M.J."/>
            <person name="Parisi M."/>
            <person name="Parts L."/>
            <person name="Pedersen J.S."/>
            <person name="Pesole G."/>
            <person name="Phillippy A.M."/>
            <person name="Ponting C.P."/>
            <person name="Pop M."/>
            <person name="Porcelli D."/>
            <person name="Powell J.R."/>
            <person name="Prohaska S."/>
            <person name="Pruitt K."/>
            <person name="Puig M."/>
            <person name="Quesneville H."/>
            <person name="Ram K.R."/>
            <person name="Rand D."/>
            <person name="Rasmussen M.D."/>
            <person name="Reed L.K."/>
            <person name="Reenan R."/>
            <person name="Reily A."/>
            <person name="Remington K.A."/>
            <person name="Rieger T.T."/>
            <person name="Ritchie M.G."/>
            <person name="Robin C."/>
            <person name="Rogers Y.H."/>
            <person name="Rohde C."/>
            <person name="Rozas J."/>
            <person name="Rubenfield M.J."/>
            <person name="Ruiz A."/>
            <person name="Russo S."/>
            <person name="Salzberg S.L."/>
            <person name="Sanchez-Gracia A."/>
            <person name="Saranga D.J."/>
            <person name="Sato H."/>
            <person name="Schaeffer S.W."/>
            <person name="Schatz M.C."/>
            <person name="Schlenke T."/>
            <person name="Schwartz R."/>
            <person name="Segarra C."/>
            <person name="Singh R.S."/>
            <person name="Sirot L."/>
            <person name="Sirota M."/>
            <person name="Sisneros N.B."/>
            <person name="Smith C.D."/>
            <person name="Smith T.F."/>
            <person name="Spieth J."/>
            <person name="Stage D.E."/>
            <person name="Stark A."/>
            <person name="Stephan W."/>
            <person name="Strausberg R.L."/>
            <person name="Strempel S."/>
            <person name="Sturgill D."/>
            <person name="Sutton G."/>
            <person name="Sutton G.G."/>
            <person name="Tao W."/>
            <person name="Teichmann S."/>
            <person name="Tobari Y.N."/>
            <person name="Tomimura Y."/>
            <person name="Tsolas J.M."/>
            <person name="Valente V.L."/>
            <person name="Venter E."/>
            <person name="Venter J.C."/>
            <person name="Vicario S."/>
            <person name="Vieira F.G."/>
            <person name="Vilella A.J."/>
            <person name="Villasante A."/>
            <person name="Walenz B."/>
            <person name="Wang J."/>
            <person name="Wasserman M."/>
            <person name="Watts T."/>
            <person name="Wilson D."/>
            <person name="Wilson R.K."/>
            <person name="Wing R.A."/>
            <person name="Wolfner M.F."/>
            <person name="Wong A."/>
            <person name="Wong G.K."/>
            <person name="Wu C.I."/>
            <person name="Wu G."/>
            <person name="Yamamoto D."/>
            <person name="Yang H.P."/>
            <person name="Yang S.P."/>
            <person name="Yorke J.A."/>
            <person name="Yoshida K."/>
            <person name="Zdobnov E."/>
            <person name="Zhang P."/>
            <person name="Zhang Y."/>
            <person name="Zimin A.V."/>
            <person name="Baldwin J."/>
            <person name="Abdouelleil A."/>
            <person name="Abdulkadir J."/>
            <person name="Abebe A."/>
            <person name="Abera B."/>
            <person name="Abreu J."/>
            <person name="Acer S.C."/>
            <person name="Aftuck L."/>
            <person name="Alexander A."/>
            <person name="An P."/>
            <person name="Anderson E."/>
            <person name="Anderson S."/>
            <person name="Arachi H."/>
            <person name="Azer M."/>
            <person name="Bachantsang P."/>
            <person name="Barry A."/>
            <person name="Bayul T."/>
            <person name="Berlin A."/>
            <person name="Bessette D."/>
            <person name="Bloom T."/>
            <person name="Blye J."/>
            <person name="Boguslavskiy L."/>
            <person name="Bonnet C."/>
            <person name="Boukhgalter B."/>
            <person name="Bourzgui I."/>
            <person name="Brown A."/>
            <person name="Cahill P."/>
            <person name="Channer S."/>
            <person name="Cheshatsang Y."/>
            <person name="Chuda L."/>
            <person name="Citroen M."/>
            <person name="Collymore A."/>
            <person name="Cooke P."/>
            <person name="Costello M."/>
            <person name="D'Aco K."/>
            <person name="Daza R."/>
            <person name="De Haan G."/>
            <person name="DeGray S."/>
            <person name="DeMaso C."/>
            <person name="Dhargay N."/>
            <person name="Dooley K."/>
            <person name="Dooley E."/>
            <person name="Doricent M."/>
            <person name="Dorje P."/>
            <person name="Dorjee K."/>
            <person name="Dupes A."/>
            <person name="Elong R."/>
            <person name="Falk J."/>
            <person name="Farina A."/>
            <person name="Faro S."/>
            <person name="Ferguson D."/>
            <person name="Fisher S."/>
            <person name="Foley C.D."/>
            <person name="Franke A."/>
            <person name="Friedrich D."/>
            <person name="Gadbois L."/>
            <person name="Gearin G."/>
            <person name="Gearin C.R."/>
            <person name="Giannoukos G."/>
            <person name="Goode T."/>
            <person name="Graham J."/>
            <person name="Grandbois E."/>
            <person name="Grewal S."/>
            <person name="Gyaltsen K."/>
            <person name="Hafez N."/>
            <person name="Hagos B."/>
            <person name="Hall J."/>
            <person name="Henson C."/>
            <person name="Hollinger A."/>
            <person name="Honan T."/>
            <person name="Huard M.D."/>
            <person name="Hughes L."/>
            <person name="Hurhula B."/>
            <person name="Husby M.E."/>
            <person name="Kamat A."/>
            <person name="Kanga B."/>
            <person name="Kashin S."/>
            <person name="Khazanovich D."/>
            <person name="Kisner P."/>
            <person name="Lance K."/>
            <person name="Lara M."/>
            <person name="Lee W."/>
            <person name="Lennon N."/>
            <person name="Letendre F."/>
            <person name="LeVine R."/>
            <person name="Lipovsky A."/>
            <person name="Liu X."/>
            <person name="Liu J."/>
            <person name="Liu S."/>
            <person name="Lokyitsang T."/>
            <person name="Lokyitsang Y."/>
            <person name="Lubonja R."/>
            <person name="Lui A."/>
            <person name="MacDonald P."/>
            <person name="Magnisalis V."/>
            <person name="Maru K."/>
            <person name="Matthews C."/>
            <person name="McCusker W."/>
            <person name="McDonough S."/>
            <person name="Mehta T."/>
            <person name="Meldrim J."/>
            <person name="Meneus L."/>
            <person name="Mihai O."/>
            <person name="Mihalev A."/>
            <person name="Mihova T."/>
            <person name="Mittelman R."/>
            <person name="Mlenga V."/>
            <person name="Montmayeur A."/>
            <person name="Mulrain L."/>
            <person name="Navidi A."/>
            <person name="Naylor J."/>
            <person name="Negash T."/>
            <person name="Nguyen T."/>
            <person name="Nguyen N."/>
            <person name="Nicol R."/>
            <person name="Norbu C."/>
            <person name="Norbu N."/>
            <person name="Novod N."/>
            <person name="O'Neill B."/>
            <person name="Osman S."/>
            <person name="Markiewicz E."/>
            <person name="Oyono O.L."/>
            <person name="Patti C."/>
            <person name="Phunkhang P."/>
            <person name="Pierre F."/>
            <person name="Priest M."/>
            <person name="Raghuraman S."/>
            <person name="Rege F."/>
            <person name="Reyes R."/>
            <person name="Rise C."/>
            <person name="Rogov P."/>
            <person name="Ross K."/>
            <person name="Ryan E."/>
            <person name="Settipalli S."/>
            <person name="Shea T."/>
            <person name="Sherpa N."/>
            <person name="Shi L."/>
            <person name="Shih D."/>
            <person name="Sparrow T."/>
            <person name="Spaulding J."/>
            <person name="Stalker J."/>
            <person name="Stange-Thomann N."/>
            <person name="Stavropoulos S."/>
            <person name="Stone C."/>
            <person name="Strader C."/>
            <person name="Tesfaye S."/>
            <person name="Thomson T."/>
            <person name="Thoulutsang Y."/>
            <person name="Thoulutsang D."/>
            <person name="Topham K."/>
            <person name="Topping I."/>
            <person name="Tsamla T."/>
            <person name="Vassiliev H."/>
            <person name="Vo A."/>
            <person name="Wangchuk T."/>
            <person name="Wangdi T."/>
            <person name="Weiand M."/>
            <person name="Wilkinson J."/>
            <person name="Wilson A."/>
            <person name="Yadav S."/>
            <person name="Young G."/>
            <person name="Yu Q."/>
            <person name="Zembek L."/>
            <person name="Zhong D."/>
            <person name="Zimmer A."/>
            <person name="Zwirko Z."/>
            <person name="Jaffe D.B."/>
            <person name="Alvarez P."/>
            <person name="Brockman W."/>
            <person name="Butler J."/>
            <person name="Chin C."/>
            <person name="Gnerre S."/>
            <person name="Grabherr M."/>
            <person name="Kleber M."/>
            <person name="Mauceli E."/>
            <person name="MacCallum I."/>
        </authorList>
    </citation>
    <scope>NUCLEOTIDE SEQUENCE [LARGE SCALE GENOMIC DNA]</scope>
    <source>
        <strain evidence="2">Tucson 14030-0811.24</strain>
    </source>
</reference>
<dbReference type="SMART" id="SM00697">
    <property type="entry name" value="DM8"/>
    <property type="match status" value="1"/>
</dbReference>